<dbReference type="Gene3D" id="3.40.50.1820">
    <property type="entry name" value="alpha/beta hydrolase"/>
    <property type="match status" value="2"/>
</dbReference>
<dbReference type="AlphaFoldDB" id="A0A1I7AU61"/>
<proteinExistence type="predicted"/>
<dbReference type="GO" id="GO:0016042">
    <property type="term" value="P:lipid catabolic process"/>
    <property type="evidence" value="ECO:0007669"/>
    <property type="project" value="InterPro"/>
</dbReference>
<dbReference type="InterPro" id="IPR029058">
    <property type="entry name" value="AB_hydrolase_fold"/>
</dbReference>
<dbReference type="SUPFAM" id="SSF53474">
    <property type="entry name" value="alpha/beta-Hydrolases"/>
    <property type="match status" value="1"/>
</dbReference>
<sequence>MSMFPEKIVKVLKYVLCAVSIWGNGASAWSNALPVGPAAGDQSLSPFYIWDGSLPASPGMMLREEPLPAQPEITSASKAQRILYTSRDKRWNAGIVPVSGALWFPKGNPPAGGWPVLAWAHGTLGVADSCAPSWTNPTARDAHYINQWLQQGFAVVATDYQGLGGPGPHPYMNWEAEGRSVLDSVRAALQTYPQQLANNLVISGQSQGSGASLGASLIAPDYAPELKLRATLATGVVATFPDGPVKPGNARPGHRDPSRFTMLRLIGGSLPDGAPPAEKWVTEKGAKLLALAKTACMSELGRYERREKLDGSAAFIGGSAQVNKALLPVTDMPVKAFPAPLFAATGLADHTLSPHHQYAAVAALCAGGNAVEWKTYPGITHNGTVNVAFADELKFVRGVMENAPQPNSCGSLQPPGKLQQPTKGVAFN</sequence>
<dbReference type="PIRSF" id="PIRSF029171">
    <property type="entry name" value="Esterase_LipA"/>
    <property type="match status" value="1"/>
</dbReference>
<accession>A0A1I7AU61</accession>
<dbReference type="PANTHER" id="PTHR34853:SF1">
    <property type="entry name" value="LIPASE 5"/>
    <property type="match status" value="1"/>
</dbReference>
<dbReference type="Pfam" id="PF03583">
    <property type="entry name" value="LIP"/>
    <property type="match status" value="1"/>
</dbReference>
<dbReference type="PANTHER" id="PTHR34853">
    <property type="match status" value="1"/>
</dbReference>
<evidence type="ECO:0000313" key="3">
    <source>
        <dbReference type="Proteomes" id="UP000199187"/>
    </source>
</evidence>
<feature type="region of interest" description="Disordered" evidence="1">
    <location>
        <begin position="405"/>
        <end position="428"/>
    </location>
</feature>
<dbReference type="InterPro" id="IPR005152">
    <property type="entry name" value="Lipase_secreted"/>
</dbReference>
<evidence type="ECO:0000256" key="1">
    <source>
        <dbReference type="SAM" id="MobiDB-lite"/>
    </source>
</evidence>
<dbReference type="GO" id="GO:0004806">
    <property type="term" value="F:triacylglycerol lipase activity"/>
    <property type="evidence" value="ECO:0007669"/>
    <property type="project" value="InterPro"/>
</dbReference>
<organism evidence="2 3">
    <name type="scientific">Kosakonia arachidis</name>
    <dbReference type="NCBI Taxonomy" id="551989"/>
    <lineage>
        <taxon>Bacteria</taxon>
        <taxon>Pseudomonadati</taxon>
        <taxon>Pseudomonadota</taxon>
        <taxon>Gammaproteobacteria</taxon>
        <taxon>Enterobacterales</taxon>
        <taxon>Enterobacteriaceae</taxon>
        <taxon>Kosakonia</taxon>
    </lineage>
</organism>
<evidence type="ECO:0000313" key="2">
    <source>
        <dbReference type="EMBL" id="SFT78445.1"/>
    </source>
</evidence>
<reference evidence="3" key="1">
    <citation type="submission" date="2016-10" db="EMBL/GenBank/DDBJ databases">
        <authorList>
            <person name="Varghese N."/>
            <person name="Submissions S."/>
        </authorList>
    </citation>
    <scope>NUCLEOTIDE SEQUENCE [LARGE SCALE GENOMIC DNA]</scope>
    <source>
        <strain evidence="3">Ah-143</strain>
    </source>
</reference>
<protein>
    <submittedName>
        <fullName evidence="2">Prepilin-type processing-associated H-X9-DG domain-containing protein</fullName>
    </submittedName>
</protein>
<dbReference type="EMBL" id="FPAU01000002">
    <property type="protein sequence ID" value="SFT78445.1"/>
    <property type="molecule type" value="Genomic_DNA"/>
</dbReference>
<keyword evidence="3" id="KW-1185">Reference proteome</keyword>
<name>A0A1I7AU61_9ENTR</name>
<gene>
    <name evidence="2" type="ORF">SAMN05192562_10276</name>
</gene>
<dbReference type="Proteomes" id="UP000199187">
    <property type="component" value="Unassembled WGS sequence"/>
</dbReference>